<dbReference type="EMBL" id="CAUYUJ010017607">
    <property type="protein sequence ID" value="CAK0876233.1"/>
    <property type="molecule type" value="Genomic_DNA"/>
</dbReference>
<organism evidence="3 4">
    <name type="scientific">Prorocentrum cordatum</name>
    <dbReference type="NCBI Taxonomy" id="2364126"/>
    <lineage>
        <taxon>Eukaryota</taxon>
        <taxon>Sar</taxon>
        <taxon>Alveolata</taxon>
        <taxon>Dinophyceae</taxon>
        <taxon>Prorocentrales</taxon>
        <taxon>Prorocentraceae</taxon>
        <taxon>Prorocentrum</taxon>
    </lineage>
</organism>
<proteinExistence type="predicted"/>
<evidence type="ECO:0000313" key="4">
    <source>
        <dbReference type="Proteomes" id="UP001189429"/>
    </source>
</evidence>
<dbReference type="PROSITE" id="PS50076">
    <property type="entry name" value="DNAJ_2"/>
    <property type="match status" value="1"/>
</dbReference>
<dbReference type="SMART" id="SM00271">
    <property type="entry name" value="DnaJ"/>
    <property type="match status" value="1"/>
</dbReference>
<dbReference type="InterPro" id="IPR001623">
    <property type="entry name" value="DnaJ_domain"/>
</dbReference>
<accession>A0ABN9VS01</accession>
<name>A0ABN9VS01_9DINO</name>
<dbReference type="Proteomes" id="UP001189429">
    <property type="component" value="Unassembled WGS sequence"/>
</dbReference>
<feature type="compositionally biased region" description="Low complexity" evidence="1">
    <location>
        <begin position="111"/>
        <end position="129"/>
    </location>
</feature>
<feature type="compositionally biased region" description="Pro residues" evidence="1">
    <location>
        <begin position="614"/>
        <end position="626"/>
    </location>
</feature>
<evidence type="ECO:0000259" key="2">
    <source>
        <dbReference type="PROSITE" id="PS50076"/>
    </source>
</evidence>
<sequence>RLQSCGSWRSPCRRGGRNGLLRKTGAIMVSTYVSAVDQTTIRYYSNTHGCWIPARIVATDTKTGAIQIDKKPGTWLQSDDPRLCKDAFCAEQPAERCGDGIAHTKTVQRPSGLTAASTTTGGAVTASTPSTRVWPQTSEVTEARRAMTLPGDCVRSEMLDDTRVVERVVLPPAAPARPPAQAASAAWQKANDCAGNVASCALLAGSIQPPGVRQQADSQPAVQPASGPAVQPAASQSWQCGELRSTAGPQAAAAYPQPQPPTWQAAPAASLAPARDTVAAAAATPRRPAVISEAPPRRSPPLEETQQVGDPWLRTRRVSGASAQPAALSELQAAAEASAAPEAAAALAQAATGASAQPEAAKASVEVGAAAHWIPEAAPGSVRYRCPVCNELVDSMTKAVEHCGATALQGASRTVAEGGQPTEGGPAASEEPDNFPSGECIAYDGKGRPTIVRNVDPDTGAARTFVRNEDGDHSVFGENTVASLTQATEEKAYEWAAALSQLQVRGLTHELGQRLLSQSRLYHSRLKELEKIGDVLNFQYFGLSPDATDKDIDNAYRQKARQMHPDKNGGTDEAKQRFQGMKERYEAIKRRRDAQTPLGGPAPACGDGEASAQAPPPGADGSPPAPEEAGAAGGGAADEPGGQKSPRASKEKTPGKMEYDPADKESVLENVGKMLEQLKHIDAQMEVLVAELNRVRQHVPPGALD</sequence>
<dbReference type="Pfam" id="PF00226">
    <property type="entry name" value="DnaJ"/>
    <property type="match status" value="1"/>
</dbReference>
<protein>
    <recommendedName>
        <fullName evidence="2">J domain-containing protein</fullName>
    </recommendedName>
</protein>
<dbReference type="InterPro" id="IPR036869">
    <property type="entry name" value="J_dom_sf"/>
</dbReference>
<evidence type="ECO:0000256" key="1">
    <source>
        <dbReference type="SAM" id="MobiDB-lite"/>
    </source>
</evidence>
<feature type="region of interest" description="Disordered" evidence="1">
    <location>
        <begin position="109"/>
        <end position="129"/>
    </location>
</feature>
<feature type="domain" description="J" evidence="2">
    <location>
        <begin position="536"/>
        <end position="593"/>
    </location>
</feature>
<dbReference type="CDD" id="cd06257">
    <property type="entry name" value="DnaJ"/>
    <property type="match status" value="1"/>
</dbReference>
<reference evidence="3" key="1">
    <citation type="submission" date="2023-10" db="EMBL/GenBank/DDBJ databases">
        <authorList>
            <person name="Chen Y."/>
            <person name="Shah S."/>
            <person name="Dougan E. K."/>
            <person name="Thang M."/>
            <person name="Chan C."/>
        </authorList>
    </citation>
    <scope>NUCLEOTIDE SEQUENCE [LARGE SCALE GENOMIC DNA]</scope>
</reference>
<dbReference type="Gene3D" id="1.10.287.110">
    <property type="entry name" value="DnaJ domain"/>
    <property type="match status" value="1"/>
</dbReference>
<feature type="non-terminal residue" evidence="3">
    <location>
        <position position="1"/>
    </location>
</feature>
<feature type="region of interest" description="Disordered" evidence="1">
    <location>
        <begin position="413"/>
        <end position="435"/>
    </location>
</feature>
<gene>
    <name evidence="3" type="ORF">PCOR1329_LOCUS60668</name>
</gene>
<feature type="compositionally biased region" description="Basic and acidic residues" evidence="1">
    <location>
        <begin position="648"/>
        <end position="665"/>
    </location>
</feature>
<keyword evidence="4" id="KW-1185">Reference proteome</keyword>
<evidence type="ECO:0000313" key="3">
    <source>
        <dbReference type="EMBL" id="CAK0876233.1"/>
    </source>
</evidence>
<feature type="region of interest" description="Disordered" evidence="1">
    <location>
        <begin position="591"/>
        <end position="665"/>
    </location>
</feature>
<dbReference type="PRINTS" id="PR00625">
    <property type="entry name" value="JDOMAIN"/>
</dbReference>
<feature type="region of interest" description="Disordered" evidence="1">
    <location>
        <begin position="210"/>
        <end position="312"/>
    </location>
</feature>
<feature type="compositionally biased region" description="Low complexity" evidence="1">
    <location>
        <begin position="247"/>
        <end position="290"/>
    </location>
</feature>
<dbReference type="SUPFAM" id="SSF46565">
    <property type="entry name" value="Chaperone J-domain"/>
    <property type="match status" value="1"/>
</dbReference>
<comment type="caution">
    <text evidence="3">The sequence shown here is derived from an EMBL/GenBank/DDBJ whole genome shotgun (WGS) entry which is preliminary data.</text>
</comment>